<dbReference type="VEuPathDB" id="AmoebaDB:EDI_273480"/>
<gene>
    <name evidence="1" type="ORF">EDI_273480</name>
</gene>
<accession>B0EJ09</accession>
<name>B0EJ09_ENTDS</name>
<evidence type="ECO:0000313" key="2">
    <source>
        <dbReference type="Proteomes" id="UP000008076"/>
    </source>
</evidence>
<dbReference type="KEGG" id="edi:EDI_273480"/>
<dbReference type="GeneID" id="5883265"/>
<dbReference type="EMBL" id="DS549505">
    <property type="protein sequence ID" value="EDR25490.1"/>
    <property type="molecule type" value="Genomic_DNA"/>
</dbReference>
<protein>
    <submittedName>
        <fullName evidence="1">Uncharacterized protein</fullName>
    </submittedName>
</protein>
<evidence type="ECO:0000313" key="1">
    <source>
        <dbReference type="EMBL" id="EDR25490.1"/>
    </source>
</evidence>
<dbReference type="Proteomes" id="UP000008076">
    <property type="component" value="Unassembled WGS sequence"/>
</dbReference>
<reference evidence="2" key="1">
    <citation type="submission" date="2007-12" db="EMBL/GenBank/DDBJ databases">
        <title>Annotation of Entamoeba dispar SAW760.</title>
        <authorList>
            <person name="Lorenzi H."/>
            <person name="Inman J."/>
            <person name="Schobel S."/>
            <person name="Amedeo P."/>
            <person name="Caler E."/>
        </authorList>
    </citation>
    <scope>NUCLEOTIDE SEQUENCE [LARGE SCALE GENOMIC DNA]</scope>
    <source>
        <strain evidence="2">ATCC PRA-260 / SAW760</strain>
    </source>
</reference>
<sequence>MSITVDERIEVLQIEDLKVNTLASYFIDLDGVQELCEDLAELYKKEQTATLGDEKYLRILEKEAYLIEDIALTAINFLNTHKKVLEVMKRCSSKRSKQTKPEKNN</sequence>
<dbReference type="AlphaFoldDB" id="B0EJ09"/>
<proteinExistence type="predicted"/>
<keyword evidence="2" id="KW-1185">Reference proteome</keyword>
<dbReference type="RefSeq" id="XP_001738196.1">
    <property type="nucleotide sequence ID" value="XM_001738144.1"/>
</dbReference>
<organism evidence="2">
    <name type="scientific">Entamoeba dispar (strain ATCC PRA-260 / SAW760)</name>
    <dbReference type="NCBI Taxonomy" id="370354"/>
    <lineage>
        <taxon>Eukaryota</taxon>
        <taxon>Amoebozoa</taxon>
        <taxon>Evosea</taxon>
        <taxon>Archamoebae</taxon>
        <taxon>Mastigamoebida</taxon>
        <taxon>Entamoebidae</taxon>
        <taxon>Entamoeba</taxon>
    </lineage>
</organism>